<name>A0A914W6X3_9BILA</name>
<sequence length="138" mass="15297">MRVRHQLLCTRPTEHCPCALRRRAQLFDRDEVAVALSSIDRRVRADTGHCVSGRRAYAGRSHPDGWRVPIASSYLRDASAALHFPSNRVACPTTMPNAGGDPLHTRVVVVVSNHLTRQFYSGSRAGPDARLFILSPLL</sequence>
<keyword evidence="1" id="KW-1185">Reference proteome</keyword>
<reference evidence="2" key="1">
    <citation type="submission" date="2022-11" db="UniProtKB">
        <authorList>
            <consortium name="WormBaseParasite"/>
        </authorList>
    </citation>
    <scope>IDENTIFICATION</scope>
</reference>
<accession>A0A914W6X3</accession>
<evidence type="ECO:0000313" key="1">
    <source>
        <dbReference type="Proteomes" id="UP000887566"/>
    </source>
</evidence>
<proteinExistence type="predicted"/>
<organism evidence="1 2">
    <name type="scientific">Plectus sambesii</name>
    <dbReference type="NCBI Taxonomy" id="2011161"/>
    <lineage>
        <taxon>Eukaryota</taxon>
        <taxon>Metazoa</taxon>
        <taxon>Ecdysozoa</taxon>
        <taxon>Nematoda</taxon>
        <taxon>Chromadorea</taxon>
        <taxon>Plectida</taxon>
        <taxon>Plectina</taxon>
        <taxon>Plectoidea</taxon>
        <taxon>Plectidae</taxon>
        <taxon>Plectus</taxon>
    </lineage>
</organism>
<dbReference type="AlphaFoldDB" id="A0A914W6X3"/>
<dbReference type="Proteomes" id="UP000887566">
    <property type="component" value="Unplaced"/>
</dbReference>
<protein>
    <submittedName>
        <fullName evidence="2">Uncharacterized protein</fullName>
    </submittedName>
</protein>
<evidence type="ECO:0000313" key="2">
    <source>
        <dbReference type="WBParaSite" id="PSAMB.scaffold340size55875.g4867.t1"/>
    </source>
</evidence>
<dbReference type="WBParaSite" id="PSAMB.scaffold340size55875.g4867.t1">
    <property type="protein sequence ID" value="PSAMB.scaffold340size55875.g4867.t1"/>
    <property type="gene ID" value="PSAMB.scaffold340size55875.g4867"/>
</dbReference>